<dbReference type="EMBL" id="QXGC01001863">
    <property type="protein sequence ID" value="KAE9194701.1"/>
    <property type="molecule type" value="Genomic_DNA"/>
</dbReference>
<evidence type="ECO:0000313" key="2">
    <source>
        <dbReference type="EMBL" id="KAE9194701.1"/>
    </source>
</evidence>
<dbReference type="Proteomes" id="UP000476176">
    <property type="component" value="Unassembled WGS sequence"/>
</dbReference>
<evidence type="ECO:0000313" key="4">
    <source>
        <dbReference type="Proteomes" id="UP000488956"/>
    </source>
</evidence>
<protein>
    <submittedName>
        <fullName evidence="1">Uncharacterized protein</fullName>
    </submittedName>
</protein>
<gene>
    <name evidence="2" type="ORF">PF004_g20653</name>
    <name evidence="1" type="ORF">PF010_g21394</name>
</gene>
<evidence type="ECO:0000313" key="3">
    <source>
        <dbReference type="Proteomes" id="UP000476176"/>
    </source>
</evidence>
<dbReference type="AlphaFoldDB" id="A0A6G0KBN2"/>
<feature type="non-terminal residue" evidence="1">
    <location>
        <position position="1"/>
    </location>
</feature>
<dbReference type="Proteomes" id="UP000488956">
    <property type="component" value="Unassembled WGS sequence"/>
</dbReference>
<comment type="caution">
    <text evidence="1">The sequence shown here is derived from an EMBL/GenBank/DDBJ whole genome shotgun (WGS) entry which is preliminary data.</text>
</comment>
<sequence>SNQVYTSKSNMQYWQFGIKSLSTTDDGYTIYDKDALFSTAIAPAATKFASLNGVSNSRSTSQHGNVSAS</sequence>
<name>A0A6G0KBN2_9STRA</name>
<proteinExistence type="predicted"/>
<dbReference type="EMBL" id="QXFX01001925">
    <property type="protein sequence ID" value="KAE9082940.1"/>
    <property type="molecule type" value="Genomic_DNA"/>
</dbReference>
<evidence type="ECO:0000313" key="1">
    <source>
        <dbReference type="EMBL" id="KAE9082940.1"/>
    </source>
</evidence>
<accession>A0A6G0KBN2</accession>
<reference evidence="3 4" key="1">
    <citation type="submission" date="2018-09" db="EMBL/GenBank/DDBJ databases">
        <title>Genomic investigation of the strawberry pathogen Phytophthora fragariae indicates pathogenicity is determined by transcriptional variation in three key races.</title>
        <authorList>
            <person name="Adams T.M."/>
            <person name="Armitage A.D."/>
            <person name="Sobczyk M.K."/>
            <person name="Bates H.J."/>
            <person name="Dunwell J.M."/>
            <person name="Nellist C.F."/>
            <person name="Harrison R.J."/>
        </authorList>
    </citation>
    <scope>NUCLEOTIDE SEQUENCE [LARGE SCALE GENOMIC DNA]</scope>
    <source>
        <strain evidence="2 3">BC-23</strain>
        <strain evidence="1 4">ONT-3</strain>
    </source>
</reference>
<organism evidence="1 4">
    <name type="scientific">Phytophthora fragariae</name>
    <dbReference type="NCBI Taxonomy" id="53985"/>
    <lineage>
        <taxon>Eukaryota</taxon>
        <taxon>Sar</taxon>
        <taxon>Stramenopiles</taxon>
        <taxon>Oomycota</taxon>
        <taxon>Peronosporomycetes</taxon>
        <taxon>Peronosporales</taxon>
        <taxon>Peronosporaceae</taxon>
        <taxon>Phytophthora</taxon>
    </lineage>
</organism>